<reference evidence="1" key="1">
    <citation type="submission" date="2014-05" db="EMBL/GenBank/DDBJ databases">
        <title>The transcriptome of the halophilic microalga Tetraselmis sp. GSL018 isolated from the Great Salt Lake, Utah.</title>
        <authorList>
            <person name="Jinkerson R.E."/>
            <person name="D'Adamo S."/>
            <person name="Posewitz M.C."/>
        </authorList>
    </citation>
    <scope>NUCLEOTIDE SEQUENCE</scope>
    <source>
        <strain evidence="1">GSL018</strain>
    </source>
</reference>
<accession>A0A061RHU2</accession>
<sequence>MNTAAVWFGLAKQADWNQPVLWQAGQLRGGSPIATAASHRAY</sequence>
<dbReference type="AlphaFoldDB" id="A0A061RHU2"/>
<evidence type="ECO:0000313" key="1">
    <source>
        <dbReference type="EMBL" id="JAC72512.1"/>
    </source>
</evidence>
<organism evidence="1">
    <name type="scientific">Tetraselmis sp. GSL018</name>
    <dbReference type="NCBI Taxonomy" id="582737"/>
    <lineage>
        <taxon>Eukaryota</taxon>
        <taxon>Viridiplantae</taxon>
        <taxon>Chlorophyta</taxon>
        <taxon>core chlorophytes</taxon>
        <taxon>Chlorodendrophyceae</taxon>
        <taxon>Chlorodendrales</taxon>
        <taxon>Chlorodendraceae</taxon>
        <taxon>Tetraselmis</taxon>
    </lineage>
</organism>
<proteinExistence type="predicted"/>
<protein>
    <submittedName>
        <fullName evidence="1">Uncharacterized protein</fullName>
    </submittedName>
</protein>
<gene>
    <name evidence="1" type="ORF">TSPGSL018_31152</name>
</gene>
<dbReference type="EMBL" id="GBEZ01013475">
    <property type="protein sequence ID" value="JAC72512.1"/>
    <property type="molecule type" value="Transcribed_RNA"/>
</dbReference>
<name>A0A061RHU2_9CHLO</name>